<dbReference type="OrthoDB" id="498543at2759"/>
<proteinExistence type="inferred from homology"/>
<dbReference type="GO" id="GO:0006260">
    <property type="term" value="P:DNA replication"/>
    <property type="evidence" value="ECO:0007669"/>
    <property type="project" value="UniProtKB-KW"/>
</dbReference>
<dbReference type="GO" id="GO:0042393">
    <property type="term" value="F:histone binding"/>
    <property type="evidence" value="ECO:0007669"/>
    <property type="project" value="TreeGrafter"/>
</dbReference>
<evidence type="ECO:0000313" key="14">
    <source>
        <dbReference type="Proteomes" id="UP000077266"/>
    </source>
</evidence>
<feature type="domain" description="Histone chaperone RTT106/FACT complex subunit SPT16-like middle" evidence="12">
    <location>
        <begin position="376"/>
        <end position="465"/>
    </location>
</feature>
<dbReference type="InterPro" id="IPR024954">
    <property type="entry name" value="SSRP1_DD"/>
</dbReference>
<keyword evidence="5 10" id="KW-0805">Transcription regulation</keyword>
<evidence type="ECO:0000256" key="3">
    <source>
        <dbReference type="ARBA" id="ARBA00022705"/>
    </source>
</evidence>
<evidence type="ECO:0000256" key="6">
    <source>
        <dbReference type="ARBA" id="ARBA00023163"/>
    </source>
</evidence>
<evidence type="ECO:0000256" key="2">
    <source>
        <dbReference type="ARBA" id="ARBA00022454"/>
    </source>
</evidence>
<dbReference type="EMBL" id="KV425893">
    <property type="protein sequence ID" value="KZW01517.1"/>
    <property type="molecule type" value="Genomic_DNA"/>
</dbReference>
<dbReference type="InterPro" id="IPR035417">
    <property type="entry name" value="SSRP1/POB3_N"/>
</dbReference>
<dbReference type="GO" id="GO:0003677">
    <property type="term" value="F:DNA binding"/>
    <property type="evidence" value="ECO:0007669"/>
    <property type="project" value="InterPro"/>
</dbReference>
<evidence type="ECO:0000256" key="11">
    <source>
        <dbReference type="SAM" id="MobiDB-lite"/>
    </source>
</evidence>
<dbReference type="InterPro" id="IPR013719">
    <property type="entry name" value="RTT106/SPT16-like_middle_dom"/>
</dbReference>
<dbReference type="GO" id="GO:0031491">
    <property type="term" value="F:nucleosome binding"/>
    <property type="evidence" value="ECO:0007669"/>
    <property type="project" value="TreeGrafter"/>
</dbReference>
<dbReference type="SUPFAM" id="SSF50729">
    <property type="entry name" value="PH domain-like"/>
    <property type="match status" value="1"/>
</dbReference>
<feature type="compositionally biased region" description="Acidic residues" evidence="11">
    <location>
        <begin position="477"/>
        <end position="486"/>
    </location>
</feature>
<keyword evidence="8 10" id="KW-0539">Nucleus</keyword>
<dbReference type="Proteomes" id="UP000077266">
    <property type="component" value="Unassembled WGS sequence"/>
</dbReference>
<dbReference type="Pfam" id="PF03531">
    <property type="entry name" value="SSrecog"/>
    <property type="match status" value="1"/>
</dbReference>
<dbReference type="InParanoid" id="A0A165P1Q9"/>
<keyword evidence="4 10" id="KW-0227">DNA damage</keyword>
<dbReference type="STRING" id="1314781.A0A165P1Q9"/>
<evidence type="ECO:0000256" key="8">
    <source>
        <dbReference type="ARBA" id="ARBA00023242"/>
    </source>
</evidence>
<dbReference type="Gene3D" id="2.30.29.30">
    <property type="entry name" value="Pleckstrin-homology domain (PH domain)/Phosphotyrosine-binding domain (PTB)"/>
    <property type="match status" value="2"/>
</dbReference>
<dbReference type="SMART" id="SM01287">
    <property type="entry name" value="Rtt106"/>
    <property type="match status" value="1"/>
</dbReference>
<comment type="function">
    <text evidence="9 10">Component of the FACT complex, a general chromatin factor that acts to reorganize nucleosomes. The FACT complex is involved in multiple processes that require DNA as a template such as mRNA elongation, DNA replication and DNA repair. During transcription elongation the FACT complex acts as a histone chaperone that both destabilizes and restores nucleosomal structure. It facilitates the passage of RNA polymerase II and transcription by promoting the dissociation of one histone H2A-H2B dimer from the nucleosome, then subsequently promotes the reestablishment of the nucleosome following the passage of RNA polymerase II.</text>
</comment>
<evidence type="ECO:0000313" key="13">
    <source>
        <dbReference type="EMBL" id="KZW01517.1"/>
    </source>
</evidence>
<gene>
    <name evidence="13" type="ORF">EXIGLDRAFT_64648</name>
</gene>
<dbReference type="PRINTS" id="PR00887">
    <property type="entry name" value="SSRCOGNITION"/>
</dbReference>
<dbReference type="InterPro" id="IPR038167">
    <property type="entry name" value="SSRP1_sf"/>
</dbReference>
<keyword evidence="2 10" id="KW-0158">Chromosome</keyword>
<keyword evidence="7 10" id="KW-0234">DNA repair</keyword>
<dbReference type="Pfam" id="PF08512">
    <property type="entry name" value="Rttp106-like_middle"/>
    <property type="match status" value="1"/>
</dbReference>
<organism evidence="13 14">
    <name type="scientific">Exidia glandulosa HHB12029</name>
    <dbReference type="NCBI Taxonomy" id="1314781"/>
    <lineage>
        <taxon>Eukaryota</taxon>
        <taxon>Fungi</taxon>
        <taxon>Dikarya</taxon>
        <taxon>Basidiomycota</taxon>
        <taxon>Agaricomycotina</taxon>
        <taxon>Agaricomycetes</taxon>
        <taxon>Auriculariales</taxon>
        <taxon>Exidiaceae</taxon>
        <taxon>Exidia</taxon>
    </lineage>
</organism>
<reference evidence="13 14" key="1">
    <citation type="journal article" date="2016" name="Mol. Biol. Evol.">
        <title>Comparative Genomics of Early-Diverging Mushroom-Forming Fungi Provides Insights into the Origins of Lignocellulose Decay Capabilities.</title>
        <authorList>
            <person name="Nagy L.G."/>
            <person name="Riley R."/>
            <person name="Tritt A."/>
            <person name="Adam C."/>
            <person name="Daum C."/>
            <person name="Floudas D."/>
            <person name="Sun H."/>
            <person name="Yadav J.S."/>
            <person name="Pangilinan J."/>
            <person name="Larsson K.H."/>
            <person name="Matsuura K."/>
            <person name="Barry K."/>
            <person name="Labutti K."/>
            <person name="Kuo R."/>
            <person name="Ohm R.A."/>
            <person name="Bhattacharya S.S."/>
            <person name="Shirouzu T."/>
            <person name="Yoshinaga Y."/>
            <person name="Martin F.M."/>
            <person name="Grigoriev I.V."/>
            <person name="Hibbett D.S."/>
        </authorList>
    </citation>
    <scope>NUCLEOTIDE SEQUENCE [LARGE SCALE GENOMIC DNA]</scope>
    <source>
        <strain evidence="13 14">HHB12029</strain>
    </source>
</reference>
<dbReference type="PANTHER" id="PTHR45849:SF1">
    <property type="entry name" value="FACT COMPLEX SUBUNIT SSRP1"/>
    <property type="match status" value="1"/>
</dbReference>
<dbReference type="Gene3D" id="2.30.29.220">
    <property type="entry name" value="Structure-specific recognition protein (SSRP1)"/>
    <property type="match status" value="1"/>
</dbReference>
<evidence type="ECO:0000256" key="7">
    <source>
        <dbReference type="ARBA" id="ARBA00023204"/>
    </source>
</evidence>
<evidence type="ECO:0000259" key="12">
    <source>
        <dbReference type="SMART" id="SM01287"/>
    </source>
</evidence>
<dbReference type="GO" id="GO:0035101">
    <property type="term" value="C:FACT complex"/>
    <property type="evidence" value="ECO:0007669"/>
    <property type="project" value="TreeGrafter"/>
</dbReference>
<protein>
    <recommendedName>
        <fullName evidence="10">FACT complex subunit POB3</fullName>
    </recommendedName>
</protein>
<dbReference type="CDD" id="cd13230">
    <property type="entry name" value="PH1_SSRP1-like"/>
    <property type="match status" value="1"/>
</dbReference>
<comment type="subcellular location">
    <subcellularLocation>
        <location evidence="10">Nucleus</location>
    </subcellularLocation>
    <subcellularLocation>
        <location evidence="10">Chromosome</location>
    </subcellularLocation>
</comment>
<dbReference type="InterPro" id="IPR050454">
    <property type="entry name" value="RTT106/SSRP1_HistChap/FACT"/>
</dbReference>
<evidence type="ECO:0000256" key="5">
    <source>
        <dbReference type="ARBA" id="ARBA00023015"/>
    </source>
</evidence>
<name>A0A165P1Q9_EXIGL</name>
<dbReference type="Pfam" id="PF21103">
    <property type="entry name" value="PH1_SSRP1-like"/>
    <property type="match status" value="1"/>
</dbReference>
<comment type="similarity">
    <text evidence="1 10">Belongs to the SSRP1 family.</text>
</comment>
<dbReference type="InterPro" id="IPR011993">
    <property type="entry name" value="PH-like_dom_sf"/>
</dbReference>
<dbReference type="CDD" id="cd13231">
    <property type="entry name" value="PH2_SSRP1-like"/>
    <property type="match status" value="1"/>
</dbReference>
<keyword evidence="6 10" id="KW-0804">Transcription</keyword>
<dbReference type="AlphaFoldDB" id="A0A165P1Q9"/>
<dbReference type="InterPro" id="IPR048993">
    <property type="entry name" value="SSRP1-like_PH1"/>
</dbReference>
<evidence type="ECO:0000256" key="1">
    <source>
        <dbReference type="ARBA" id="ARBA00010060"/>
    </source>
</evidence>
<accession>A0A165P1Q9</accession>
<dbReference type="PANTHER" id="PTHR45849">
    <property type="entry name" value="FACT COMPLEX SUBUNIT SSRP1"/>
    <property type="match status" value="1"/>
</dbReference>
<evidence type="ECO:0000256" key="10">
    <source>
        <dbReference type="RuleBase" id="RU364013"/>
    </source>
</evidence>
<feature type="region of interest" description="Disordered" evidence="11">
    <location>
        <begin position="474"/>
        <end position="523"/>
    </location>
</feature>
<dbReference type="FunFam" id="2.30.29.150:FF:000001">
    <property type="entry name" value="Fact complex subunit ssrp1"/>
    <property type="match status" value="1"/>
</dbReference>
<sequence>MATSQFDNVYHGLSTELGKIRLAQTGIAWKALQGDSTATIAAANIKWAQWLRVARNFQLRVGLKDNRRRETFDGFQREDHDKLAAILKQFYDIALETKDISFKGWNWGATDFQGEDLAFLVSNKTAFEVPMKYVANSNIAGKTEVSIEFAPSTDKKPGKGRGIDELVEMRFYVPGVAERSASDNEDNANKDDEEEQSAAQVFSEAIRDRAEIGQGIMGESIVLFEDVLVITPRGRYDIDMFEDFMRLRGKTYDYKILYSQISKLFLLPKSDDIHVQFIIGLEPPIRQGQTKYPYLVTMFSRDQELEIDLNLEDEALNTKYDGKLDKHYETSMYQVVSSVFRGLTGKKITGTSSFQSCVHSYALSLHADFVRSVSGHPSIKCNLKAAQGELFILEKFLFFVTKQPTLIQLDDIHQAVFSRLGSARTIDVKIIQQTGPEIVFSGVNKEEHEGLEEFLKGKKVRTKNEMGDELLAAALGDDGEDDDEEMQSVASSDEEPARPRAANGDDEDSEEGRAYRTISRYCC</sequence>
<dbReference type="Pfam" id="PF17292">
    <property type="entry name" value="POB3_N"/>
    <property type="match status" value="1"/>
</dbReference>
<evidence type="ECO:0000256" key="9">
    <source>
        <dbReference type="ARBA" id="ARBA00025370"/>
    </source>
</evidence>
<keyword evidence="14" id="KW-1185">Reference proteome</keyword>
<dbReference type="FunCoup" id="A0A165P1Q9">
    <property type="interactions" value="870"/>
</dbReference>
<evidence type="ECO:0000256" key="4">
    <source>
        <dbReference type="ARBA" id="ARBA00022763"/>
    </source>
</evidence>
<dbReference type="GO" id="GO:0006281">
    <property type="term" value="P:DNA repair"/>
    <property type="evidence" value="ECO:0007669"/>
    <property type="project" value="UniProtKB-KW"/>
</dbReference>
<dbReference type="InterPro" id="IPR000969">
    <property type="entry name" value="SSRP1/POB3"/>
</dbReference>
<keyword evidence="3 10" id="KW-0235">DNA replication</keyword>
<dbReference type="Gene3D" id="2.30.29.150">
    <property type="match status" value="1"/>
</dbReference>